<keyword evidence="7" id="KW-1133">Transmembrane helix</keyword>
<comment type="subcellular location">
    <subcellularLocation>
        <location evidence="1">Mitochondrion outer membrane</location>
        <topology evidence="1">Single-pass membrane protein</topology>
    </subcellularLocation>
</comment>
<dbReference type="GO" id="GO:0006605">
    <property type="term" value="P:protein targeting"/>
    <property type="evidence" value="ECO:0007669"/>
    <property type="project" value="InterPro"/>
</dbReference>
<dbReference type="OrthoDB" id="2154253at2759"/>
<evidence type="ECO:0000313" key="12">
    <source>
        <dbReference type="Proteomes" id="UP000054097"/>
    </source>
</evidence>
<dbReference type="HOGENOM" id="CLU_090411_2_0_1"/>
<dbReference type="SUPFAM" id="SSF47157">
    <property type="entry name" value="Mitochondrial import receptor subunit Tom20"/>
    <property type="match status" value="1"/>
</dbReference>
<dbReference type="PIRSF" id="PIRSF037707">
    <property type="entry name" value="MAS20_rcpt"/>
    <property type="match status" value="1"/>
</dbReference>
<evidence type="ECO:0000256" key="5">
    <source>
        <dbReference type="ARBA" id="ARBA00022787"/>
    </source>
</evidence>
<evidence type="ECO:0000256" key="7">
    <source>
        <dbReference type="ARBA" id="ARBA00022989"/>
    </source>
</evidence>
<proteinExistence type="inferred from homology"/>
<evidence type="ECO:0000256" key="9">
    <source>
        <dbReference type="ARBA" id="ARBA00023136"/>
    </source>
</evidence>
<feature type="non-terminal residue" evidence="11">
    <location>
        <position position="1"/>
    </location>
</feature>
<dbReference type="EMBL" id="KN824316">
    <property type="protein sequence ID" value="KIM25183.1"/>
    <property type="molecule type" value="Genomic_DNA"/>
</dbReference>
<dbReference type="PANTHER" id="PTHR12430:SF0">
    <property type="entry name" value="TRANSLOCASE OF OUTER MITOCHONDRIAL MEMBRANE 20"/>
    <property type="match status" value="1"/>
</dbReference>
<keyword evidence="4" id="KW-0812">Transmembrane</keyword>
<dbReference type="GO" id="GO:0008320">
    <property type="term" value="F:protein transmembrane transporter activity"/>
    <property type="evidence" value="ECO:0007669"/>
    <property type="project" value="TreeGrafter"/>
</dbReference>
<dbReference type="Gene3D" id="1.20.960.10">
    <property type="entry name" value="Mitochondrial outer membrane translocase complex, subunit Tom20 domain"/>
    <property type="match status" value="1"/>
</dbReference>
<reference evidence="11 12" key="1">
    <citation type="submission" date="2014-04" db="EMBL/GenBank/DDBJ databases">
        <authorList>
            <consortium name="DOE Joint Genome Institute"/>
            <person name="Kuo A."/>
            <person name="Zuccaro A."/>
            <person name="Kohler A."/>
            <person name="Nagy L.G."/>
            <person name="Floudas D."/>
            <person name="Copeland A."/>
            <person name="Barry K.W."/>
            <person name="Cichocki N."/>
            <person name="Veneault-Fourrey C."/>
            <person name="LaButti K."/>
            <person name="Lindquist E.A."/>
            <person name="Lipzen A."/>
            <person name="Lundell T."/>
            <person name="Morin E."/>
            <person name="Murat C."/>
            <person name="Sun H."/>
            <person name="Tunlid A."/>
            <person name="Henrissat B."/>
            <person name="Grigoriev I.V."/>
            <person name="Hibbett D.S."/>
            <person name="Martin F."/>
            <person name="Nordberg H.P."/>
            <person name="Cantor M.N."/>
            <person name="Hua S.X."/>
        </authorList>
    </citation>
    <scope>NUCLEOTIDE SEQUENCE [LARGE SCALE GENOMIC DNA]</scope>
    <source>
        <strain evidence="11 12">MAFF 305830</strain>
    </source>
</reference>
<sequence length="136" mass="15610">GYAIYFDHARRNDPQFRKKLRKEKKRVDRSNASLKATAASEKQLPTDAELDAALQVVRSEDLPATPEEKEQYFMQNLALGEQLTAQDERIGLTLPAALSFFRAMRVYPEPLQLVVILEKTLPEDLFKIVMDLMSRD</sequence>
<reference evidence="12" key="2">
    <citation type="submission" date="2015-01" db="EMBL/GenBank/DDBJ databases">
        <title>Evolutionary Origins and Diversification of the Mycorrhizal Mutualists.</title>
        <authorList>
            <consortium name="DOE Joint Genome Institute"/>
            <consortium name="Mycorrhizal Genomics Consortium"/>
            <person name="Kohler A."/>
            <person name="Kuo A."/>
            <person name="Nagy L.G."/>
            <person name="Floudas D."/>
            <person name="Copeland A."/>
            <person name="Barry K.W."/>
            <person name="Cichocki N."/>
            <person name="Veneault-Fourrey C."/>
            <person name="LaButti K."/>
            <person name="Lindquist E.A."/>
            <person name="Lipzen A."/>
            <person name="Lundell T."/>
            <person name="Morin E."/>
            <person name="Murat C."/>
            <person name="Riley R."/>
            <person name="Ohm R."/>
            <person name="Sun H."/>
            <person name="Tunlid A."/>
            <person name="Henrissat B."/>
            <person name="Grigoriev I.V."/>
            <person name="Hibbett D.S."/>
            <person name="Martin F."/>
        </authorList>
    </citation>
    <scope>NUCLEOTIDE SEQUENCE [LARGE SCALE GENOMIC DNA]</scope>
    <source>
        <strain evidence="12">MAFF 305830</strain>
    </source>
</reference>
<keyword evidence="6" id="KW-0653">Protein transport</keyword>
<dbReference type="InterPro" id="IPR002056">
    <property type="entry name" value="MAS20"/>
</dbReference>
<feature type="non-terminal residue" evidence="11">
    <location>
        <position position="136"/>
    </location>
</feature>
<keyword evidence="9" id="KW-0472">Membrane</keyword>
<dbReference type="PRINTS" id="PR00351">
    <property type="entry name" value="OM20RECEPTOR"/>
</dbReference>
<evidence type="ECO:0000256" key="2">
    <source>
        <dbReference type="ARBA" id="ARBA00005792"/>
    </source>
</evidence>
<evidence type="ECO:0000256" key="6">
    <source>
        <dbReference type="ARBA" id="ARBA00022927"/>
    </source>
</evidence>
<keyword evidence="3" id="KW-0813">Transport</keyword>
<dbReference type="GO" id="GO:0006886">
    <property type="term" value="P:intracellular protein transport"/>
    <property type="evidence" value="ECO:0007669"/>
    <property type="project" value="InterPro"/>
</dbReference>
<evidence type="ECO:0000256" key="8">
    <source>
        <dbReference type="ARBA" id="ARBA00023128"/>
    </source>
</evidence>
<dbReference type="Pfam" id="PF02064">
    <property type="entry name" value="MAS20"/>
    <property type="match status" value="1"/>
</dbReference>
<keyword evidence="8" id="KW-0496">Mitochondrion</keyword>
<keyword evidence="12" id="KW-1185">Reference proteome</keyword>
<evidence type="ECO:0000256" key="1">
    <source>
        <dbReference type="ARBA" id="ARBA00004572"/>
    </source>
</evidence>
<name>A0A0C2WFK0_SERVB</name>
<evidence type="ECO:0000256" key="4">
    <source>
        <dbReference type="ARBA" id="ARBA00022692"/>
    </source>
</evidence>
<evidence type="ECO:0000256" key="10">
    <source>
        <dbReference type="SAM" id="MobiDB-lite"/>
    </source>
</evidence>
<dbReference type="PANTHER" id="PTHR12430">
    <property type="entry name" value="MITOCHONDRIAL IMPORT RECEPTOR SUBUNIT TOM20"/>
    <property type="match status" value="1"/>
</dbReference>
<protein>
    <recommendedName>
        <fullName evidence="13">Mitochondrial import receptor subunit TOM20</fullName>
    </recommendedName>
</protein>
<accession>A0A0C2WFK0</accession>
<dbReference type="AlphaFoldDB" id="A0A0C2WFK0"/>
<feature type="region of interest" description="Disordered" evidence="10">
    <location>
        <begin position="16"/>
        <end position="42"/>
    </location>
</feature>
<keyword evidence="5" id="KW-1000">Mitochondrion outer membrane</keyword>
<dbReference type="GO" id="GO:0030943">
    <property type="term" value="F:mitochondrion targeting sequence binding"/>
    <property type="evidence" value="ECO:0007669"/>
    <property type="project" value="TreeGrafter"/>
</dbReference>
<evidence type="ECO:0000313" key="11">
    <source>
        <dbReference type="EMBL" id="KIM25183.1"/>
    </source>
</evidence>
<gene>
    <name evidence="11" type="ORF">M408DRAFT_58244</name>
</gene>
<dbReference type="InterPro" id="IPR023392">
    <property type="entry name" value="Tom20_dom_sf"/>
</dbReference>
<organism evidence="11 12">
    <name type="scientific">Serendipita vermifera MAFF 305830</name>
    <dbReference type="NCBI Taxonomy" id="933852"/>
    <lineage>
        <taxon>Eukaryota</taxon>
        <taxon>Fungi</taxon>
        <taxon>Dikarya</taxon>
        <taxon>Basidiomycota</taxon>
        <taxon>Agaricomycotina</taxon>
        <taxon>Agaricomycetes</taxon>
        <taxon>Sebacinales</taxon>
        <taxon>Serendipitaceae</taxon>
        <taxon>Serendipita</taxon>
    </lineage>
</organism>
<dbReference type="GO" id="GO:0005742">
    <property type="term" value="C:mitochondrial outer membrane translocase complex"/>
    <property type="evidence" value="ECO:0007669"/>
    <property type="project" value="InterPro"/>
</dbReference>
<dbReference type="STRING" id="933852.A0A0C2WFK0"/>
<evidence type="ECO:0000256" key="3">
    <source>
        <dbReference type="ARBA" id="ARBA00022448"/>
    </source>
</evidence>
<dbReference type="GO" id="GO:0030150">
    <property type="term" value="P:protein import into mitochondrial matrix"/>
    <property type="evidence" value="ECO:0007669"/>
    <property type="project" value="TreeGrafter"/>
</dbReference>
<dbReference type="Proteomes" id="UP000054097">
    <property type="component" value="Unassembled WGS sequence"/>
</dbReference>
<evidence type="ECO:0008006" key="13">
    <source>
        <dbReference type="Google" id="ProtNLM"/>
    </source>
</evidence>
<dbReference type="GO" id="GO:0016031">
    <property type="term" value="P:tRNA import into mitochondrion"/>
    <property type="evidence" value="ECO:0007669"/>
    <property type="project" value="TreeGrafter"/>
</dbReference>
<comment type="similarity">
    <text evidence="2">Belongs to the Tom20 family.</text>
</comment>